<keyword evidence="3 12" id="KW-0812">Transmembrane</keyword>
<dbReference type="InterPro" id="IPR039391">
    <property type="entry name" value="Phytocyanin-like"/>
</dbReference>
<evidence type="ECO:0000256" key="1">
    <source>
        <dbReference type="ARBA" id="ARBA00004479"/>
    </source>
</evidence>
<protein>
    <recommendedName>
        <fullName evidence="14">Phytocyanin domain-containing protein</fullName>
    </recommendedName>
</protein>
<dbReference type="Proteomes" id="UP000593578">
    <property type="component" value="Unassembled WGS sequence"/>
</dbReference>
<evidence type="ECO:0000256" key="3">
    <source>
        <dbReference type="ARBA" id="ARBA00022692"/>
    </source>
</evidence>
<evidence type="ECO:0000256" key="13">
    <source>
        <dbReference type="SAM" id="SignalP"/>
    </source>
</evidence>
<feature type="transmembrane region" description="Helical" evidence="12">
    <location>
        <begin position="146"/>
        <end position="165"/>
    </location>
</feature>
<dbReference type="Gramene" id="KJB52001">
    <property type="protein sequence ID" value="KJB52001"/>
    <property type="gene ID" value="B456_008G241600"/>
</dbReference>
<dbReference type="GO" id="GO:0009610">
    <property type="term" value="P:response to symbiotic fungus"/>
    <property type="evidence" value="ECO:0007669"/>
    <property type="project" value="UniProtKB-ARBA"/>
</dbReference>
<evidence type="ECO:0000256" key="2">
    <source>
        <dbReference type="ARBA" id="ARBA00022448"/>
    </source>
</evidence>
<feature type="signal peptide" evidence="13">
    <location>
        <begin position="1"/>
        <end position="23"/>
    </location>
</feature>
<proteinExistence type="predicted"/>
<evidence type="ECO:0000313" key="15">
    <source>
        <dbReference type="EMBL" id="KJB52001.1"/>
    </source>
</evidence>
<dbReference type="CDD" id="cd04216">
    <property type="entry name" value="Phytocyanin"/>
    <property type="match status" value="1"/>
</dbReference>
<reference evidence="15 17" key="1">
    <citation type="journal article" date="2012" name="Nature">
        <title>Repeated polyploidization of Gossypium genomes and the evolution of spinnable cotton fibres.</title>
        <authorList>
            <person name="Paterson A.H."/>
            <person name="Wendel J.F."/>
            <person name="Gundlach H."/>
            <person name="Guo H."/>
            <person name="Jenkins J."/>
            <person name="Jin D."/>
            <person name="Llewellyn D."/>
            <person name="Showmaker K.C."/>
            <person name="Shu S."/>
            <person name="Udall J."/>
            <person name="Yoo M.J."/>
            <person name="Byers R."/>
            <person name="Chen W."/>
            <person name="Doron-Faigenboim A."/>
            <person name="Duke M.V."/>
            <person name="Gong L."/>
            <person name="Grimwood J."/>
            <person name="Grover C."/>
            <person name="Grupp K."/>
            <person name="Hu G."/>
            <person name="Lee T.H."/>
            <person name="Li J."/>
            <person name="Lin L."/>
            <person name="Liu T."/>
            <person name="Marler B.S."/>
            <person name="Page J.T."/>
            <person name="Roberts A.W."/>
            <person name="Romanel E."/>
            <person name="Sanders W.S."/>
            <person name="Szadkowski E."/>
            <person name="Tan X."/>
            <person name="Tang H."/>
            <person name="Xu C."/>
            <person name="Wang J."/>
            <person name="Wang Z."/>
            <person name="Zhang D."/>
            <person name="Zhang L."/>
            <person name="Ashrafi H."/>
            <person name="Bedon F."/>
            <person name="Bowers J.E."/>
            <person name="Brubaker C.L."/>
            <person name="Chee P.W."/>
            <person name="Das S."/>
            <person name="Gingle A.R."/>
            <person name="Haigler C.H."/>
            <person name="Harker D."/>
            <person name="Hoffmann L.V."/>
            <person name="Hovav R."/>
            <person name="Jones D.C."/>
            <person name="Lemke C."/>
            <person name="Mansoor S."/>
            <person name="ur Rahman M."/>
            <person name="Rainville L.N."/>
            <person name="Rambani A."/>
            <person name="Reddy U.K."/>
            <person name="Rong J.K."/>
            <person name="Saranga Y."/>
            <person name="Scheffler B.E."/>
            <person name="Scheffler J.A."/>
            <person name="Stelly D.M."/>
            <person name="Triplett B.A."/>
            <person name="Van Deynze A."/>
            <person name="Vaslin M.F."/>
            <person name="Waghmare V.N."/>
            <person name="Walford S.A."/>
            <person name="Wright R.J."/>
            <person name="Zaki E.A."/>
            <person name="Zhang T."/>
            <person name="Dennis E.S."/>
            <person name="Mayer K.F."/>
            <person name="Peterson D.G."/>
            <person name="Rokhsar D.S."/>
            <person name="Wang X."/>
            <person name="Schmutz J."/>
        </authorList>
    </citation>
    <scope>NUCLEOTIDE SEQUENCE [LARGE SCALE GENOMIC DNA]</scope>
</reference>
<keyword evidence="8" id="KW-0186">Copper</keyword>
<comment type="subcellular location">
    <subcellularLocation>
        <location evidence="1">Membrane</location>
        <topology evidence="1">Single-pass type I membrane protein</topology>
    </subcellularLocation>
</comment>
<dbReference type="GO" id="GO:0005886">
    <property type="term" value="C:plasma membrane"/>
    <property type="evidence" value="ECO:0007669"/>
    <property type="project" value="TreeGrafter"/>
</dbReference>
<evidence type="ECO:0000256" key="11">
    <source>
        <dbReference type="ARBA" id="ARBA00023180"/>
    </source>
</evidence>
<organism evidence="15 17">
    <name type="scientific">Gossypium raimondii</name>
    <name type="common">Peruvian cotton</name>
    <name type="synonym">Gossypium klotzschianum subsp. raimondii</name>
    <dbReference type="NCBI Taxonomy" id="29730"/>
    <lineage>
        <taxon>Eukaryota</taxon>
        <taxon>Viridiplantae</taxon>
        <taxon>Streptophyta</taxon>
        <taxon>Embryophyta</taxon>
        <taxon>Tracheophyta</taxon>
        <taxon>Spermatophyta</taxon>
        <taxon>Magnoliopsida</taxon>
        <taxon>eudicotyledons</taxon>
        <taxon>Gunneridae</taxon>
        <taxon>Pentapetalae</taxon>
        <taxon>rosids</taxon>
        <taxon>malvids</taxon>
        <taxon>Malvales</taxon>
        <taxon>Malvaceae</taxon>
        <taxon>Malvoideae</taxon>
        <taxon>Gossypium</taxon>
    </lineage>
</organism>
<dbReference type="eggNOG" id="ENOG502S3NY">
    <property type="taxonomic scope" value="Eukaryota"/>
</dbReference>
<accession>A0A0D2TBW5</accession>
<evidence type="ECO:0000256" key="5">
    <source>
        <dbReference type="ARBA" id="ARBA00022729"/>
    </source>
</evidence>
<dbReference type="AlphaFoldDB" id="A0A0D2TBW5"/>
<dbReference type="Proteomes" id="UP000032304">
    <property type="component" value="Chromosome 8"/>
</dbReference>
<keyword evidence="7 12" id="KW-1133">Transmembrane helix</keyword>
<evidence type="ECO:0000256" key="12">
    <source>
        <dbReference type="SAM" id="Phobius"/>
    </source>
</evidence>
<evidence type="ECO:0000313" key="18">
    <source>
        <dbReference type="Proteomes" id="UP000593578"/>
    </source>
</evidence>
<dbReference type="OMA" id="GHCAARN"/>
<dbReference type="STRING" id="29730.A0A0D2TBW5"/>
<keyword evidence="10" id="KW-1015">Disulfide bond</keyword>
<keyword evidence="5 13" id="KW-0732">Signal</keyword>
<dbReference type="GO" id="GO:0046872">
    <property type="term" value="F:metal ion binding"/>
    <property type="evidence" value="ECO:0007669"/>
    <property type="project" value="UniProtKB-KW"/>
</dbReference>
<dbReference type="PANTHER" id="PTHR33021">
    <property type="entry name" value="BLUE COPPER PROTEIN"/>
    <property type="match status" value="1"/>
</dbReference>
<dbReference type="Gene3D" id="2.60.40.420">
    <property type="entry name" value="Cupredoxins - blue copper proteins"/>
    <property type="match status" value="1"/>
</dbReference>
<keyword evidence="9 12" id="KW-0472">Membrane</keyword>
<keyword evidence="11" id="KW-0325">Glycoprotein</keyword>
<gene>
    <name evidence="15" type="ORF">B456_008G241600</name>
    <name evidence="16" type="ORF">Gorai_010332</name>
</gene>
<dbReference type="EMBL" id="CM001747">
    <property type="protein sequence ID" value="KJB52001.1"/>
    <property type="molecule type" value="Genomic_DNA"/>
</dbReference>
<name>A0A0D2TBW5_GOSRA</name>
<evidence type="ECO:0000259" key="14">
    <source>
        <dbReference type="PROSITE" id="PS51485"/>
    </source>
</evidence>
<evidence type="ECO:0000313" key="16">
    <source>
        <dbReference type="EMBL" id="MBA0593387.1"/>
    </source>
</evidence>
<dbReference type="InterPro" id="IPR008972">
    <property type="entry name" value="Cupredoxin"/>
</dbReference>
<dbReference type="GO" id="GO:0009055">
    <property type="term" value="F:electron transfer activity"/>
    <property type="evidence" value="ECO:0007669"/>
    <property type="project" value="InterPro"/>
</dbReference>
<reference evidence="16" key="3">
    <citation type="submission" date="2020-04" db="EMBL/GenBank/DDBJ databases">
        <authorList>
            <person name="Grover C.E."/>
            <person name="Arick M.A. II"/>
            <person name="Thrash A."/>
            <person name="Conover J.L."/>
            <person name="Sanders W.S."/>
            <person name="Peterson D.G."/>
            <person name="Scheffler J.A."/>
            <person name="Scheffler B.E."/>
            <person name="Wendel J.F."/>
        </authorList>
    </citation>
    <scope>NUCLEOTIDE SEQUENCE</scope>
    <source>
        <strain evidence="16">8</strain>
        <tissue evidence="16">Leaf</tissue>
    </source>
</reference>
<evidence type="ECO:0000313" key="17">
    <source>
        <dbReference type="Proteomes" id="UP000032304"/>
    </source>
</evidence>
<evidence type="ECO:0000256" key="8">
    <source>
        <dbReference type="ARBA" id="ARBA00023008"/>
    </source>
</evidence>
<dbReference type="InterPro" id="IPR003245">
    <property type="entry name" value="Phytocyanin_dom"/>
</dbReference>
<evidence type="ECO:0000256" key="6">
    <source>
        <dbReference type="ARBA" id="ARBA00022982"/>
    </source>
</evidence>
<dbReference type="PANTHER" id="PTHR33021:SF555">
    <property type="entry name" value="STELLACYANIN-LIKE"/>
    <property type="match status" value="1"/>
</dbReference>
<feature type="chain" id="PRO_5033220727" description="Phytocyanin domain-containing protein" evidence="13">
    <location>
        <begin position="24"/>
        <end position="166"/>
    </location>
</feature>
<dbReference type="FunFam" id="2.60.40.420:FF:000067">
    <property type="entry name" value="Cupredoxin superfamily protein"/>
    <property type="match status" value="1"/>
</dbReference>
<dbReference type="OrthoDB" id="687943at2759"/>
<evidence type="ECO:0000256" key="4">
    <source>
        <dbReference type="ARBA" id="ARBA00022723"/>
    </source>
</evidence>
<keyword evidence="6" id="KW-0249">Electron transport</keyword>
<keyword evidence="2" id="KW-0813">Transport</keyword>
<dbReference type="KEGG" id="gra:105762535"/>
<feature type="domain" description="Phytocyanin" evidence="14">
    <location>
        <begin position="24"/>
        <end position="124"/>
    </location>
</feature>
<reference evidence="16 18" key="2">
    <citation type="journal article" date="2019" name="Genome Biol. Evol.">
        <title>Insights into the evolution of the New World diploid cottons (Gossypium, subgenus Houzingenia) based on genome sequencing.</title>
        <authorList>
            <person name="Grover C.E."/>
            <person name="Arick M.A. 2nd"/>
            <person name="Thrash A."/>
            <person name="Conover J.L."/>
            <person name="Sanders W.S."/>
            <person name="Peterson D.G."/>
            <person name="Frelichowski J.E."/>
            <person name="Scheffler J.A."/>
            <person name="Scheffler B.E."/>
            <person name="Wendel J.F."/>
        </authorList>
    </citation>
    <scope>NUCLEOTIDE SEQUENCE [LARGE SCALE GENOMIC DNA]</scope>
    <source>
        <strain evidence="16">8</strain>
        <tissue evidence="16">Leaf</tissue>
    </source>
</reference>
<dbReference type="Pfam" id="PF02298">
    <property type="entry name" value="Cu_bind_like"/>
    <property type="match status" value="1"/>
</dbReference>
<keyword evidence="4" id="KW-0479">Metal-binding</keyword>
<dbReference type="SUPFAM" id="SSF49503">
    <property type="entry name" value="Cupredoxins"/>
    <property type="match status" value="1"/>
</dbReference>
<keyword evidence="17" id="KW-1185">Reference proteome</keyword>
<sequence length="166" mass="17695">MASSNIFFIIAIVAFFAVPSCLATDFTVGDEKGWSLDFDYQSWAAGKEFHVGDKLVFNYRAGVHNVIGVSGIEFQQCQASSNNTVRSTGNDVITLSTPGRKWYICGVPGHCAARNMKLNITVLAQVGSPATAPGSPTSPSAATPNVAFSFYGWIAVMVSFIGLVFV</sequence>
<dbReference type="PROSITE" id="PS51485">
    <property type="entry name" value="PHYTOCYANIN"/>
    <property type="match status" value="1"/>
</dbReference>
<dbReference type="EMBL" id="JABEZZ010000008">
    <property type="protein sequence ID" value="MBA0593387.1"/>
    <property type="molecule type" value="Genomic_DNA"/>
</dbReference>
<evidence type="ECO:0000256" key="9">
    <source>
        <dbReference type="ARBA" id="ARBA00023136"/>
    </source>
</evidence>
<evidence type="ECO:0000256" key="10">
    <source>
        <dbReference type="ARBA" id="ARBA00023157"/>
    </source>
</evidence>
<evidence type="ECO:0000256" key="7">
    <source>
        <dbReference type="ARBA" id="ARBA00022989"/>
    </source>
</evidence>